<evidence type="ECO:0000313" key="1">
    <source>
        <dbReference type="EMBL" id="KAJ8894115.1"/>
    </source>
</evidence>
<organism evidence="1 2">
    <name type="scientific">Dryococelus australis</name>
    <dbReference type="NCBI Taxonomy" id="614101"/>
    <lineage>
        <taxon>Eukaryota</taxon>
        <taxon>Metazoa</taxon>
        <taxon>Ecdysozoa</taxon>
        <taxon>Arthropoda</taxon>
        <taxon>Hexapoda</taxon>
        <taxon>Insecta</taxon>
        <taxon>Pterygota</taxon>
        <taxon>Neoptera</taxon>
        <taxon>Polyneoptera</taxon>
        <taxon>Phasmatodea</taxon>
        <taxon>Verophasmatodea</taxon>
        <taxon>Anareolatae</taxon>
        <taxon>Phasmatidae</taxon>
        <taxon>Eurycanthinae</taxon>
        <taxon>Dryococelus</taxon>
    </lineage>
</organism>
<keyword evidence="2" id="KW-1185">Reference proteome</keyword>
<name>A0ABQ9ID29_9NEOP</name>
<dbReference type="EMBL" id="JARBHB010000002">
    <property type="protein sequence ID" value="KAJ8894115.1"/>
    <property type="molecule type" value="Genomic_DNA"/>
</dbReference>
<accession>A0ABQ9ID29</accession>
<comment type="caution">
    <text evidence="1">The sequence shown here is derived from an EMBL/GenBank/DDBJ whole genome shotgun (WGS) entry which is preliminary data.</text>
</comment>
<evidence type="ECO:0000313" key="2">
    <source>
        <dbReference type="Proteomes" id="UP001159363"/>
    </source>
</evidence>
<sequence>MVEPAVQEDLHSIILRFCMHKIVFSANIVKMYRQTLKRIIWRPSDSNLNCHPLKTPQGACSNRSGMKPNYPVASEIATRDFYVYDIISGREIVTQALRIQQELIQMMKCGFQLRKWSSNVPELLHCSFTRHTAASASEL</sequence>
<protein>
    <submittedName>
        <fullName evidence="1">Uncharacterized protein</fullName>
    </submittedName>
</protein>
<dbReference type="Proteomes" id="UP001159363">
    <property type="component" value="Chromosome 2"/>
</dbReference>
<proteinExistence type="predicted"/>
<gene>
    <name evidence="1" type="ORF">PR048_006725</name>
</gene>
<reference evidence="1 2" key="1">
    <citation type="submission" date="2023-02" db="EMBL/GenBank/DDBJ databases">
        <title>LHISI_Scaffold_Assembly.</title>
        <authorList>
            <person name="Stuart O.P."/>
            <person name="Cleave R."/>
            <person name="Magrath M.J.L."/>
            <person name="Mikheyev A.S."/>
        </authorList>
    </citation>
    <scope>NUCLEOTIDE SEQUENCE [LARGE SCALE GENOMIC DNA]</scope>
    <source>
        <strain evidence="1">Daus_M_001</strain>
        <tissue evidence="1">Leg muscle</tissue>
    </source>
</reference>